<dbReference type="STRING" id="1176587.A8C56_03660"/>
<proteinExistence type="predicted"/>
<evidence type="ECO:0000313" key="1">
    <source>
        <dbReference type="EMBL" id="ANH80196.1"/>
    </source>
</evidence>
<gene>
    <name evidence="1" type="ORF">A8C56_03660</name>
</gene>
<accession>A0A1A9HXT5</accession>
<sequence>MIKMKTEVSYIKKDKIRTYLKLGKKLVQFAKWDRFFGRPTFDWIQLEACKDGFRATLMRSLDEGNAVFNDVYAFHTLNEEWSTYDELENPFCIGSWEEVWNWMQQYNIEVGQFVKPEDLSRIYQSYK</sequence>
<reference evidence="1 2" key="1">
    <citation type="submission" date="2016-05" db="EMBL/GenBank/DDBJ databases">
        <title>Niabella ginsenosidivorans BS26 whole genome sequencing.</title>
        <authorList>
            <person name="Im W.T."/>
            <person name="Siddiqi M.Z."/>
        </authorList>
    </citation>
    <scope>NUCLEOTIDE SEQUENCE [LARGE SCALE GENOMIC DNA]</scope>
    <source>
        <strain evidence="1 2">BS26</strain>
    </source>
</reference>
<dbReference type="AlphaFoldDB" id="A0A1A9HXT5"/>
<dbReference type="EMBL" id="CP015772">
    <property type="protein sequence ID" value="ANH80196.1"/>
    <property type="molecule type" value="Genomic_DNA"/>
</dbReference>
<dbReference type="KEGG" id="nia:A8C56_03660"/>
<organism evidence="1 2">
    <name type="scientific">Niabella ginsenosidivorans</name>
    <dbReference type="NCBI Taxonomy" id="1176587"/>
    <lineage>
        <taxon>Bacteria</taxon>
        <taxon>Pseudomonadati</taxon>
        <taxon>Bacteroidota</taxon>
        <taxon>Chitinophagia</taxon>
        <taxon>Chitinophagales</taxon>
        <taxon>Chitinophagaceae</taxon>
        <taxon>Niabella</taxon>
    </lineage>
</organism>
<keyword evidence="2" id="KW-1185">Reference proteome</keyword>
<name>A0A1A9HXT5_9BACT</name>
<dbReference type="Proteomes" id="UP000077667">
    <property type="component" value="Chromosome"/>
</dbReference>
<evidence type="ECO:0000313" key="2">
    <source>
        <dbReference type="Proteomes" id="UP000077667"/>
    </source>
</evidence>
<protein>
    <submittedName>
        <fullName evidence="1">Uncharacterized protein</fullName>
    </submittedName>
</protein>